<organism evidence="3 4">
    <name type="scientific">Symbiodinium microadriaticum</name>
    <name type="common">Dinoflagellate</name>
    <name type="synonym">Zooxanthella microadriatica</name>
    <dbReference type="NCBI Taxonomy" id="2951"/>
    <lineage>
        <taxon>Eukaryota</taxon>
        <taxon>Sar</taxon>
        <taxon>Alveolata</taxon>
        <taxon>Dinophyceae</taxon>
        <taxon>Suessiales</taxon>
        <taxon>Symbiodiniaceae</taxon>
        <taxon>Symbiodinium</taxon>
    </lineage>
</organism>
<feature type="region of interest" description="Disordered" evidence="1">
    <location>
        <begin position="619"/>
        <end position="679"/>
    </location>
</feature>
<feature type="region of interest" description="Disordered" evidence="1">
    <location>
        <begin position="1428"/>
        <end position="1471"/>
    </location>
</feature>
<evidence type="ECO:0000259" key="2">
    <source>
        <dbReference type="Pfam" id="PF07727"/>
    </source>
</evidence>
<dbReference type="EMBL" id="LSRX01000027">
    <property type="protein sequence ID" value="OLQ13480.1"/>
    <property type="molecule type" value="Genomic_DNA"/>
</dbReference>
<evidence type="ECO:0000313" key="4">
    <source>
        <dbReference type="Proteomes" id="UP000186817"/>
    </source>
</evidence>
<dbReference type="Pfam" id="PF07727">
    <property type="entry name" value="RVT_2"/>
    <property type="match status" value="1"/>
</dbReference>
<protein>
    <submittedName>
        <fullName evidence="3">Retrovirus-related Pol polyprotein from transposon TNT 1-94</fullName>
    </submittedName>
</protein>
<feature type="domain" description="Reverse transcriptase Ty1/copia-type" evidence="2">
    <location>
        <begin position="1670"/>
        <end position="1853"/>
    </location>
</feature>
<feature type="region of interest" description="Disordered" evidence="1">
    <location>
        <begin position="1"/>
        <end position="159"/>
    </location>
</feature>
<feature type="compositionally biased region" description="Basic and acidic residues" evidence="1">
    <location>
        <begin position="1439"/>
        <end position="1448"/>
    </location>
</feature>
<dbReference type="InterPro" id="IPR013103">
    <property type="entry name" value="RVT_2"/>
</dbReference>
<feature type="region of interest" description="Disordered" evidence="1">
    <location>
        <begin position="220"/>
        <end position="239"/>
    </location>
</feature>
<feature type="compositionally biased region" description="Basic and acidic residues" evidence="1">
    <location>
        <begin position="644"/>
        <end position="660"/>
    </location>
</feature>
<feature type="compositionally biased region" description="Low complexity" evidence="1">
    <location>
        <begin position="10"/>
        <end position="34"/>
    </location>
</feature>
<name>A0A1Q9F1B5_SYMMI</name>
<reference evidence="3 4" key="1">
    <citation type="submission" date="2016-02" db="EMBL/GenBank/DDBJ databases">
        <title>Genome analysis of coral dinoflagellate symbionts highlights evolutionary adaptations to a symbiotic lifestyle.</title>
        <authorList>
            <person name="Aranda M."/>
            <person name="Li Y."/>
            <person name="Liew Y.J."/>
            <person name="Baumgarten S."/>
            <person name="Simakov O."/>
            <person name="Wilson M."/>
            <person name="Piel J."/>
            <person name="Ashoor H."/>
            <person name="Bougouffa S."/>
            <person name="Bajic V.B."/>
            <person name="Ryu T."/>
            <person name="Ravasi T."/>
            <person name="Bayer T."/>
            <person name="Micklem G."/>
            <person name="Kim H."/>
            <person name="Bhak J."/>
            <person name="Lajeunesse T.C."/>
            <person name="Voolstra C.R."/>
        </authorList>
    </citation>
    <scope>NUCLEOTIDE SEQUENCE [LARGE SCALE GENOMIC DNA]</scope>
    <source>
        <strain evidence="3 4">CCMP2467</strain>
    </source>
</reference>
<feature type="region of interest" description="Disordered" evidence="1">
    <location>
        <begin position="385"/>
        <end position="415"/>
    </location>
</feature>
<proteinExistence type="predicted"/>
<comment type="caution">
    <text evidence="3">The sequence shown here is derived from an EMBL/GenBank/DDBJ whole genome shotgun (WGS) entry which is preliminary data.</text>
</comment>
<evidence type="ECO:0000256" key="1">
    <source>
        <dbReference type="SAM" id="MobiDB-lite"/>
    </source>
</evidence>
<keyword evidence="4" id="KW-1185">Reference proteome</keyword>
<sequence>MLETQPIIEQQPASSSAAPPALAAAPQPAVTAPQTLDEFCDTVAQEAYVQPPPAAPVAPPPQNTTPAPAKSSNPAGAAAQTATPAAAASKTPVPQKQPPPKPTGTPAADPAPTGPPPSHNKAPPPPLILDEAPSGPASTPPAHGATSEPERAPTLAADAPASRVGSIINDGSGNPSLCLVQLWACRKKCGSCENAFCQATFPDRSNSFHTVHRCRDCKRAEGRNRANQPAPASSDEGWHQSNWEWNSDWSSGAWTPAWGSQEGWQEGWHQGHRFLLCRRYRISGPLPRFWCKRSSVQVFVMSEFSQLALEASVPAEVMQLLSEFEVATFARCCTSHAEAEDMIAQLGADSGLVEHPSKLLAKASLRLLLSRCRVAEALPSLEQHTMLPSPANLPTPPLPTATPPTPASSGWQESWPAKLSPEKTAALRRRFEEDYPTELLDSESFPSSRLLALTSKMIADKEIRWLPWKFRLSSKSQDDNLLLRPKKQPRLSELSDLLLDDAPTREIHDGPASYAFISQMLSLASTSIALCQGAHLGALKMYNKKFLQLCFTKYEPASNLRGPTSLEAQAADKRAWEILSDLVNQHSWKLDDALHEVSEVRSDLASLLAPRPHVSKRLLEGQDQWRYRPNGRGRGAQSTGRGGKGRDGKGNPAERLERGGKGKTSQKGGDKHGQAPQGKWLSTIFMDGKKHTLCMRYQSGQCRDPTSCEAEVVDDTSLCVSPVARAIADHHFDFSTCLTQRSPSLTLILIWEHLVLTMAAAVVSSRGSESETHKVGSSALGEHVDTFESGDKPTGGVPQLPPTPPAPPISSRFFLDICCGATAPLSSALGKVGVSHICIDALGEEPLDLLCDKTYDTLMRLCFSGSIIMAHAAPPCKEYSRLKLRQGGHISLEQPTNAMSWLEPFVQVKPRNAPPFGAQDGGGIYSLPDWSYGPRYAADQLKPLRLEWRNWLLENHIPARLQQHVASSKNEPLFTQDETAWLQASFQRFSDTISGSSDWDFSVADGQPYCLSALQRLCTLLADKDTSLFPALSQGVPTGFDDDIPRSHTLRPRREGETDEGHQLLVCEGNWQGAESDPALLQELIEEELQAGFLEEVDSIEEAYRRWGKDRVAVGRVNIVKAPGRSPRLVVDNSICNTNQNCTVPEQFSLPCLQDIQASYPLREDNEPVSGFSLDVKGAHKTSRVREKDRGLLGLRQQDRLFFYKVCPFGATFSSHWFARLGGFFTRCLHLLLWIPHVLLLYLDDLLLYQNAKAAEEHLGVGVNFRPAPVGRPQYKGRGLRSFEEGVNVNWVQLEKALEAKISYEAPLMSHMVRYVSRCQNIHNKMSDSGMSPLDRLREKCESPVPVTWPFGVIGFAKPCHPERVPYRGKRLVSSVYLGPCASVGFACLCLPLEGDYESPRQVDEFSAFRPSVPFAWSRAGVEPLAIPRPVRNASDGSRSAETDEAKKGLLKRRREHPTKDAEPVPVEGPSKLTQDVEMIDIEDLAVEAKPRNMREDLDDVPMYSPSIAPEADLSQVPPLDLAETEVPKPHSMEVDGGLFKGLDESVEQFALKFGSLMSEPNDDDTLLKYWWDEQLHAFLSRQDTWQLHDTLGATTAHDGRSFEIMFGGKKLEVLVPLCTWDEITGLRLDRGQLESGLQTEMQALEKLGVGLSLSEAEAVKLAKERGISILSSRWVMTQKADDICRCRLVVKDFKTKGESALYEGWYSPTSSVEALRIAVAIASQRGYCLGTLDISTAFMFASLDEGDTVLVRLPTNVLHQKQRVVTSLRKAMNGLRKAPLLWFKEVKDCLYEGGFSDTFESTVFRRSEANGDITLVVLYVDDVLIVASSEGVVVGIFELFERRYRVKRTGLLRRDEIGAIKFLGRVVYREHRGGKLRLGLCTNYAESLFAEWPEKLKMSDGLPNLEKLYRETELKVFYEECVIYSLEFVLCWESFVNLVVTVSFLVVAERGSRLRFSEDAWTMRRLAFKGSWLLEGAFKDLSDAEDSDAYPECVWFTYGTQQVQQQAASSGSAGQVPAAQSSASVTGAFTAEAAMGVIQAQSSQIQAQSAQISELVQIVKGLGRLQEQTLNVSKGVEDPAPMEVDKDTGGVRHSKAEQYLPKIPTLNFEKMVSRSSEINYWTEFVEGISSWLESRIPCSAF</sequence>
<feature type="compositionally biased region" description="Low complexity" evidence="1">
    <location>
        <begin position="64"/>
        <end position="94"/>
    </location>
</feature>
<dbReference type="Proteomes" id="UP000186817">
    <property type="component" value="Unassembled WGS sequence"/>
</dbReference>
<accession>A0A1Q9F1B5</accession>
<feature type="compositionally biased region" description="Pro residues" evidence="1">
    <location>
        <begin position="112"/>
        <end position="127"/>
    </location>
</feature>
<evidence type="ECO:0000313" key="3">
    <source>
        <dbReference type="EMBL" id="OLQ13480.1"/>
    </source>
</evidence>
<dbReference type="PANTHER" id="PTHR48125">
    <property type="entry name" value="LP07818P1"/>
    <property type="match status" value="1"/>
</dbReference>
<feature type="compositionally biased region" description="Pro residues" evidence="1">
    <location>
        <begin position="391"/>
        <end position="406"/>
    </location>
</feature>
<dbReference type="SUPFAM" id="SSF56672">
    <property type="entry name" value="DNA/RNA polymerases"/>
    <property type="match status" value="1"/>
</dbReference>
<feature type="compositionally biased region" description="Pro residues" evidence="1">
    <location>
        <begin position="50"/>
        <end position="63"/>
    </location>
</feature>
<dbReference type="InterPro" id="IPR043502">
    <property type="entry name" value="DNA/RNA_pol_sf"/>
</dbReference>
<gene>
    <name evidence="3" type="ORF">AK812_SmicGene2443</name>
</gene>